<dbReference type="EMBL" id="FTOJ01000009">
    <property type="protein sequence ID" value="SIT02697.1"/>
    <property type="molecule type" value="Genomic_DNA"/>
</dbReference>
<name>A0A1N7NWJ7_9FLAO</name>
<evidence type="ECO:0000313" key="1">
    <source>
        <dbReference type="EMBL" id="SIT02697.1"/>
    </source>
</evidence>
<dbReference type="AlphaFoldDB" id="A0A1N7NWJ7"/>
<proteinExistence type="predicted"/>
<organism evidence="1 2">
    <name type="scientific">Chryseobacterium piscicola</name>
    <dbReference type="NCBI Taxonomy" id="551459"/>
    <lineage>
        <taxon>Bacteria</taxon>
        <taxon>Pseudomonadati</taxon>
        <taxon>Bacteroidota</taxon>
        <taxon>Flavobacteriia</taxon>
        <taxon>Flavobacteriales</taxon>
        <taxon>Weeksellaceae</taxon>
        <taxon>Chryseobacterium group</taxon>
        <taxon>Chryseobacterium</taxon>
    </lineage>
</organism>
<accession>A0A1N7NWJ7</accession>
<reference evidence="2" key="1">
    <citation type="submission" date="2017-01" db="EMBL/GenBank/DDBJ databases">
        <authorList>
            <person name="Varghese N."/>
            <person name="Submissions S."/>
        </authorList>
    </citation>
    <scope>NUCLEOTIDE SEQUENCE [LARGE SCALE GENOMIC DNA]</scope>
    <source>
        <strain evidence="2">DSM 21068</strain>
    </source>
</reference>
<protein>
    <submittedName>
        <fullName evidence="1">Uncharacterized protein</fullName>
    </submittedName>
</protein>
<gene>
    <name evidence="1" type="ORF">SAMN05421796_109139</name>
</gene>
<dbReference type="Proteomes" id="UP000186246">
    <property type="component" value="Unassembled WGS sequence"/>
</dbReference>
<evidence type="ECO:0000313" key="2">
    <source>
        <dbReference type="Proteomes" id="UP000186246"/>
    </source>
</evidence>
<sequence length="29" mass="3533">MKLLLKEFKLILFKTKQFQVIKKNVIINL</sequence>